<evidence type="ECO:0000313" key="2">
    <source>
        <dbReference type="EMBL" id="MEZ7198666.1"/>
    </source>
</evidence>
<proteinExistence type="predicted"/>
<comment type="caution">
    <text evidence="2">The sequence shown here is derived from an EMBL/GenBank/DDBJ whole genome shotgun (WGS) entry which is preliminary data.</text>
</comment>
<evidence type="ECO:0000256" key="1">
    <source>
        <dbReference type="SAM" id="MobiDB-lite"/>
    </source>
</evidence>
<name>A0ABV4K6Y3_9BACT</name>
<evidence type="ECO:0000313" key="3">
    <source>
        <dbReference type="Proteomes" id="UP001568698"/>
    </source>
</evidence>
<keyword evidence="3" id="KW-1185">Reference proteome</keyword>
<reference evidence="2 3" key="1">
    <citation type="submission" date="2024-08" db="EMBL/GenBank/DDBJ databases">
        <title>Sulfate-reducing bacteria isolated from formation water of the oil field in Kazakhstan and description of Pseudodesulfovibrio sp.</title>
        <authorList>
            <person name="Bidzhieva S.K."/>
            <person name="Tourova T.P."/>
            <person name="Grouzdev D.S."/>
            <person name="Beletsky A.V."/>
            <person name="Sokolova D.S."/>
            <person name="Samigullina S.R."/>
            <person name="Poltaraus A.B."/>
            <person name="Avtukh A.N."/>
            <person name="Tereshina V.M."/>
            <person name="Zhaparov N.S."/>
            <person name="Mardanov A.V."/>
            <person name="Nazina T.N."/>
        </authorList>
    </citation>
    <scope>NUCLEOTIDE SEQUENCE [LARGE SCALE GENOMIC DNA]</scope>
    <source>
        <strain evidence="2 3">9FUS</strain>
    </source>
</reference>
<accession>A0ABV4K6Y3</accession>
<feature type="compositionally biased region" description="Basic and acidic residues" evidence="1">
    <location>
        <begin position="1"/>
        <end position="51"/>
    </location>
</feature>
<dbReference type="EMBL" id="JBGLYH010000086">
    <property type="protein sequence ID" value="MEZ7198666.1"/>
    <property type="molecule type" value="Genomic_DNA"/>
</dbReference>
<organism evidence="2 3">
    <name type="scientific">Pseudodesulfovibrio karagichevae</name>
    <dbReference type="NCBI Taxonomy" id="3239305"/>
    <lineage>
        <taxon>Bacteria</taxon>
        <taxon>Pseudomonadati</taxon>
        <taxon>Thermodesulfobacteriota</taxon>
        <taxon>Desulfovibrionia</taxon>
        <taxon>Desulfovibrionales</taxon>
        <taxon>Desulfovibrionaceae</taxon>
    </lineage>
</organism>
<feature type="region of interest" description="Disordered" evidence="1">
    <location>
        <begin position="1"/>
        <end position="78"/>
    </location>
</feature>
<gene>
    <name evidence="2" type="ORF">AB6M95_18105</name>
</gene>
<dbReference type="Proteomes" id="UP001568698">
    <property type="component" value="Unassembled WGS sequence"/>
</dbReference>
<dbReference type="RefSeq" id="WP_371388152.1">
    <property type="nucleotide sequence ID" value="NZ_JBGLYH010000086.1"/>
</dbReference>
<sequence length="78" mass="8705">MLGAGDRGDGGLKEEREAREREQARQEAEERRRDRDKVLEAREVESKRKAESLLSRGATSLVAPPEVSGKTLKTKLGE</sequence>
<protein>
    <submittedName>
        <fullName evidence="2">Uncharacterized protein</fullName>
    </submittedName>
</protein>